<dbReference type="InterPro" id="IPR011006">
    <property type="entry name" value="CheY-like_superfamily"/>
</dbReference>
<dbReference type="GO" id="GO:0000160">
    <property type="term" value="P:phosphorelay signal transduction system"/>
    <property type="evidence" value="ECO:0007669"/>
    <property type="project" value="InterPro"/>
</dbReference>
<proteinExistence type="predicted"/>
<accession>A0A937X507</accession>
<dbReference type="Pfam" id="PF00072">
    <property type="entry name" value="Response_reg"/>
    <property type="match status" value="1"/>
</dbReference>
<gene>
    <name evidence="3" type="ORF">FJZ00_04895</name>
</gene>
<dbReference type="AlphaFoldDB" id="A0A937X507"/>
<evidence type="ECO:0000313" key="3">
    <source>
        <dbReference type="EMBL" id="MBM3274465.1"/>
    </source>
</evidence>
<evidence type="ECO:0000256" key="1">
    <source>
        <dbReference type="PROSITE-ProRule" id="PRU00169"/>
    </source>
</evidence>
<dbReference type="Proteomes" id="UP000703893">
    <property type="component" value="Unassembled WGS sequence"/>
</dbReference>
<evidence type="ECO:0000313" key="4">
    <source>
        <dbReference type="Proteomes" id="UP000703893"/>
    </source>
</evidence>
<organism evidence="3 4">
    <name type="scientific">Candidatus Tanganyikabacteria bacterium</name>
    <dbReference type="NCBI Taxonomy" id="2961651"/>
    <lineage>
        <taxon>Bacteria</taxon>
        <taxon>Bacillati</taxon>
        <taxon>Candidatus Sericytochromatia</taxon>
        <taxon>Candidatus Tanganyikabacteria</taxon>
    </lineage>
</organism>
<dbReference type="EMBL" id="VGJX01000224">
    <property type="protein sequence ID" value="MBM3274465.1"/>
    <property type="molecule type" value="Genomic_DNA"/>
</dbReference>
<name>A0A937X507_9BACT</name>
<feature type="modified residue" description="4-aspartylphosphate" evidence="1">
    <location>
        <position position="53"/>
    </location>
</feature>
<dbReference type="SUPFAM" id="SSF52172">
    <property type="entry name" value="CheY-like"/>
    <property type="match status" value="1"/>
</dbReference>
<protein>
    <submittedName>
        <fullName evidence="3">Response regulator</fullName>
    </submittedName>
</protein>
<dbReference type="PANTHER" id="PTHR43228:SF1">
    <property type="entry name" value="TWO-COMPONENT RESPONSE REGULATOR ARR22"/>
    <property type="match status" value="1"/>
</dbReference>
<reference evidence="3 4" key="1">
    <citation type="submission" date="2019-03" db="EMBL/GenBank/DDBJ databases">
        <title>Lake Tanganyika Metagenome-Assembled Genomes (MAGs).</title>
        <authorList>
            <person name="Tran P."/>
        </authorList>
    </citation>
    <scope>NUCLEOTIDE SEQUENCE [LARGE SCALE GENOMIC DNA]</scope>
    <source>
        <strain evidence="3">K_DeepCast_65m_m2_236</strain>
    </source>
</reference>
<dbReference type="InterPro" id="IPR052048">
    <property type="entry name" value="ST_Response_Regulator"/>
</dbReference>
<dbReference type="PANTHER" id="PTHR43228">
    <property type="entry name" value="TWO-COMPONENT RESPONSE REGULATOR"/>
    <property type="match status" value="1"/>
</dbReference>
<dbReference type="PROSITE" id="PS50110">
    <property type="entry name" value="RESPONSE_REGULATORY"/>
    <property type="match status" value="1"/>
</dbReference>
<feature type="domain" description="Response regulatory" evidence="2">
    <location>
        <begin position="3"/>
        <end position="118"/>
    </location>
</feature>
<dbReference type="SMART" id="SM00448">
    <property type="entry name" value="REC"/>
    <property type="match status" value="1"/>
</dbReference>
<comment type="caution">
    <text evidence="3">The sequence shown here is derived from an EMBL/GenBank/DDBJ whole genome shotgun (WGS) entry which is preliminary data.</text>
</comment>
<evidence type="ECO:0000259" key="2">
    <source>
        <dbReference type="PROSITE" id="PS50110"/>
    </source>
</evidence>
<keyword evidence="1" id="KW-0597">Phosphoprotein</keyword>
<dbReference type="InterPro" id="IPR001789">
    <property type="entry name" value="Sig_transdc_resp-reg_receiver"/>
</dbReference>
<dbReference type="Gene3D" id="3.40.50.2300">
    <property type="match status" value="1"/>
</dbReference>
<sequence>MPRVLIVDDATVMRTVLRTILTKNGYEVAGEAADGTEALGKYSEVRPDLVTMDIIMPKMTGLEALKQLMGTHPEAKVIMCTADNSREMVINCLKAGAKDYVIKPFSVERLLDAIKKAVGE</sequence>